<accession>A0A377BPF8</accession>
<sequence>MIVARVNFQGLGGDEANAQAQGILERAAKRARFKDVIFQYEPVAAGLDYEATCRKKNGCWWWISAVVRLTVHCC</sequence>
<dbReference type="Proteomes" id="UP000254255">
    <property type="component" value="Unassembled WGS sequence"/>
</dbReference>
<evidence type="ECO:0000313" key="2">
    <source>
        <dbReference type="Proteomes" id="UP000254255"/>
    </source>
</evidence>
<dbReference type="EMBL" id="UGET01000004">
    <property type="protein sequence ID" value="STL73868.1"/>
    <property type="molecule type" value="Genomic_DNA"/>
</dbReference>
<dbReference type="AlphaFoldDB" id="A0A377BPF8"/>
<reference evidence="1 2" key="1">
    <citation type="submission" date="2018-06" db="EMBL/GenBank/DDBJ databases">
        <authorList>
            <consortium name="Pathogen Informatics"/>
            <person name="Doyle S."/>
        </authorList>
    </citation>
    <scope>NUCLEOTIDE SEQUENCE [LARGE SCALE GENOMIC DNA]</scope>
    <source>
        <strain evidence="1 2">NCTC13148</strain>
    </source>
</reference>
<protein>
    <submittedName>
        <fullName evidence="1">Chaperone</fullName>
    </submittedName>
</protein>
<evidence type="ECO:0000313" key="1">
    <source>
        <dbReference type="EMBL" id="STL73868.1"/>
    </source>
</evidence>
<name>A0A377BPF8_ECOLX</name>
<gene>
    <name evidence="1" type="ORF">NCTC13148_01702</name>
</gene>
<dbReference type="Gene3D" id="3.30.420.40">
    <property type="match status" value="1"/>
</dbReference>
<organism evidence="1 2">
    <name type="scientific">Escherichia coli</name>
    <dbReference type="NCBI Taxonomy" id="562"/>
    <lineage>
        <taxon>Bacteria</taxon>
        <taxon>Pseudomonadati</taxon>
        <taxon>Pseudomonadota</taxon>
        <taxon>Gammaproteobacteria</taxon>
        <taxon>Enterobacterales</taxon>
        <taxon>Enterobacteriaceae</taxon>
        <taxon>Escherichia</taxon>
    </lineage>
</organism>
<proteinExistence type="predicted"/>